<dbReference type="AlphaFoldDB" id="A0A9P4USG9"/>
<organism evidence="1 2">
    <name type="scientific">Polychaeton citri CBS 116435</name>
    <dbReference type="NCBI Taxonomy" id="1314669"/>
    <lineage>
        <taxon>Eukaryota</taxon>
        <taxon>Fungi</taxon>
        <taxon>Dikarya</taxon>
        <taxon>Ascomycota</taxon>
        <taxon>Pezizomycotina</taxon>
        <taxon>Dothideomycetes</taxon>
        <taxon>Dothideomycetidae</taxon>
        <taxon>Capnodiales</taxon>
        <taxon>Capnodiaceae</taxon>
        <taxon>Polychaeton</taxon>
    </lineage>
</organism>
<dbReference type="Proteomes" id="UP000799441">
    <property type="component" value="Unassembled WGS sequence"/>
</dbReference>
<dbReference type="PANTHER" id="PTHR37540">
    <property type="entry name" value="TRANSCRIPTION FACTOR (ACR-2), PUTATIVE-RELATED-RELATED"/>
    <property type="match status" value="1"/>
</dbReference>
<name>A0A9P4USG9_9PEZI</name>
<evidence type="ECO:0008006" key="3">
    <source>
        <dbReference type="Google" id="ProtNLM"/>
    </source>
</evidence>
<dbReference type="PANTHER" id="PTHR37540:SF5">
    <property type="entry name" value="TRANSCRIPTION FACTOR DOMAIN-CONTAINING PROTEIN"/>
    <property type="match status" value="1"/>
</dbReference>
<comment type="caution">
    <text evidence="1">The sequence shown here is derived from an EMBL/GenBank/DDBJ whole genome shotgun (WGS) entry which is preliminary data.</text>
</comment>
<reference evidence="1" key="1">
    <citation type="journal article" date="2020" name="Stud. Mycol.">
        <title>101 Dothideomycetes genomes: a test case for predicting lifestyles and emergence of pathogens.</title>
        <authorList>
            <person name="Haridas S."/>
            <person name="Albert R."/>
            <person name="Binder M."/>
            <person name="Bloem J."/>
            <person name="Labutti K."/>
            <person name="Salamov A."/>
            <person name="Andreopoulos B."/>
            <person name="Baker S."/>
            <person name="Barry K."/>
            <person name="Bills G."/>
            <person name="Bluhm B."/>
            <person name="Cannon C."/>
            <person name="Castanera R."/>
            <person name="Culley D."/>
            <person name="Daum C."/>
            <person name="Ezra D."/>
            <person name="Gonzalez J."/>
            <person name="Henrissat B."/>
            <person name="Kuo A."/>
            <person name="Liang C."/>
            <person name="Lipzen A."/>
            <person name="Lutzoni F."/>
            <person name="Magnuson J."/>
            <person name="Mondo S."/>
            <person name="Nolan M."/>
            <person name="Ohm R."/>
            <person name="Pangilinan J."/>
            <person name="Park H.-J."/>
            <person name="Ramirez L."/>
            <person name="Alfaro M."/>
            <person name="Sun H."/>
            <person name="Tritt A."/>
            <person name="Yoshinaga Y."/>
            <person name="Zwiers L.-H."/>
            <person name="Turgeon B."/>
            <person name="Goodwin S."/>
            <person name="Spatafora J."/>
            <person name="Crous P."/>
            <person name="Grigoriev I."/>
        </authorList>
    </citation>
    <scope>NUCLEOTIDE SEQUENCE</scope>
    <source>
        <strain evidence="1">CBS 116435</strain>
    </source>
</reference>
<protein>
    <recommendedName>
        <fullName evidence="3">Transcription factor domain-containing protein</fullName>
    </recommendedName>
</protein>
<evidence type="ECO:0000313" key="2">
    <source>
        <dbReference type="Proteomes" id="UP000799441"/>
    </source>
</evidence>
<dbReference type="InterPro" id="IPR021858">
    <property type="entry name" value="Fun_TF"/>
</dbReference>
<gene>
    <name evidence="1" type="ORF">K431DRAFT_116892</name>
</gene>
<proteinExistence type="predicted"/>
<dbReference type="EMBL" id="MU003769">
    <property type="protein sequence ID" value="KAF2725009.1"/>
    <property type="molecule type" value="Genomic_DNA"/>
</dbReference>
<keyword evidence="2" id="KW-1185">Reference proteome</keyword>
<dbReference type="OrthoDB" id="4158087at2759"/>
<dbReference type="Pfam" id="PF11951">
    <property type="entry name" value="Fungal_trans_2"/>
    <property type="match status" value="1"/>
</dbReference>
<accession>A0A9P4USG9</accession>
<sequence length="505" mass="55829">MRWLHPGIDPTTAGRLLSDAWNSSQDPMLLAACCLASVGHLDAVQPNRPGGDYTTYRARVLKELSERMRVPSTAVSDETVGTLACLLSFELSKGNSEATTHLRGLSGIVNVKGGVNSLGFDGNLTMMVECLDLIHAALFDTTPLLTNADPGSRAPSPGMDQGDADLFDRISPLLVAEQQDLQQGIQTAHNVKLREVPQLLASASAALRGSSILPTQDFILYKDDPSLLFRDGLDRFGQQSIHGINETDDSHQLARACHLTLVIFYNLAINKVPYRHHSNQRNCQWLCDAVRNIQDSTWQLVPYFRLWILLTGMVASTSQSDKSVFKAHFVRAIFQMGLPDWRRAKHFVMRFLEMKQGLERPSRRVTPPAENQFASPRLSNSQIFPTWILNGGEDQYRSAYSSASSAGDRASTSLAFRSPFLSRAPSPLSFANSAATEPPSLPYQGTPYDDRTVDPFLKFSSAGSEENVFSVPSADESIWQQYDPFVQVNTGLDNMDGPSALWYLR</sequence>
<evidence type="ECO:0000313" key="1">
    <source>
        <dbReference type="EMBL" id="KAF2725009.1"/>
    </source>
</evidence>